<sequence>MNMRLIERDQIEHEGYGAGWGEIITEVYECPCGKGQVISTKDDIPGFRDRDTSCKCPECFDKYDFDRNIAKIK</sequence>
<dbReference type="Proteomes" id="UP000564536">
    <property type="component" value="Unassembled WGS sequence"/>
</dbReference>
<proteinExistence type="predicted"/>
<evidence type="ECO:0000313" key="1">
    <source>
        <dbReference type="EMBL" id="MBC1499389.1"/>
    </source>
</evidence>
<dbReference type="EMBL" id="JAARRL010000002">
    <property type="protein sequence ID" value="MBC1499389.1"/>
    <property type="molecule type" value="Genomic_DNA"/>
</dbReference>
<name>A0A841Z394_9LIST</name>
<comment type="caution">
    <text evidence="1">The sequence shown here is derived from an EMBL/GenBank/DDBJ whole genome shotgun (WGS) entry which is preliminary data.</text>
</comment>
<reference evidence="1 2" key="1">
    <citation type="submission" date="2020-03" db="EMBL/GenBank/DDBJ databases">
        <title>Soil Listeria distribution.</title>
        <authorList>
            <person name="Liao J."/>
            <person name="Wiedmann M."/>
        </authorList>
    </citation>
    <scope>NUCLEOTIDE SEQUENCE [LARGE SCALE GENOMIC DNA]</scope>
    <source>
        <strain evidence="1 2">FSL L7-1523</strain>
    </source>
</reference>
<protein>
    <submittedName>
        <fullName evidence="1">Uncharacterized protein</fullName>
    </submittedName>
</protein>
<organism evidence="1 2">
    <name type="scientific">Listeria weihenstephanensis</name>
    <dbReference type="NCBI Taxonomy" id="1006155"/>
    <lineage>
        <taxon>Bacteria</taxon>
        <taxon>Bacillati</taxon>
        <taxon>Bacillota</taxon>
        <taxon>Bacilli</taxon>
        <taxon>Bacillales</taxon>
        <taxon>Listeriaceae</taxon>
        <taxon>Listeria</taxon>
    </lineage>
</organism>
<gene>
    <name evidence="1" type="ORF">HB943_02150</name>
</gene>
<accession>A0A841Z394</accession>
<evidence type="ECO:0000313" key="2">
    <source>
        <dbReference type="Proteomes" id="UP000564536"/>
    </source>
</evidence>
<dbReference type="AlphaFoldDB" id="A0A841Z394"/>